<feature type="compositionally biased region" description="Low complexity" evidence="1">
    <location>
        <begin position="187"/>
        <end position="200"/>
    </location>
</feature>
<dbReference type="AlphaFoldDB" id="A0A0G0LY39"/>
<evidence type="ECO:0000313" key="4">
    <source>
        <dbReference type="Proteomes" id="UP000034207"/>
    </source>
</evidence>
<feature type="region of interest" description="Disordered" evidence="1">
    <location>
        <begin position="178"/>
        <end position="223"/>
    </location>
</feature>
<accession>A0A0G0LY39</accession>
<dbReference type="Proteomes" id="UP000034207">
    <property type="component" value="Unassembled WGS sequence"/>
</dbReference>
<comment type="caution">
    <text evidence="3">The sequence shown here is derived from an EMBL/GenBank/DDBJ whole genome shotgun (WGS) entry which is preliminary data.</text>
</comment>
<feature type="domain" description="F5/8 type C" evidence="2">
    <location>
        <begin position="31"/>
        <end position="172"/>
    </location>
</feature>
<organism evidence="3 4">
    <name type="scientific">candidate division CPR2 bacterium GW2011_GWC2_39_10</name>
    <dbReference type="NCBI Taxonomy" id="1618345"/>
    <lineage>
        <taxon>Bacteria</taxon>
        <taxon>Bacteria division CPR2</taxon>
    </lineage>
</organism>
<proteinExistence type="predicted"/>
<evidence type="ECO:0000313" key="3">
    <source>
        <dbReference type="EMBL" id="KKQ92930.1"/>
    </source>
</evidence>
<dbReference type="Pfam" id="PF00754">
    <property type="entry name" value="F5_F8_type_C"/>
    <property type="match status" value="1"/>
</dbReference>
<name>A0A0G0LY39_UNCC2</name>
<dbReference type="InterPro" id="IPR000421">
    <property type="entry name" value="FA58C"/>
</dbReference>
<sequence>MIKKLLTFSRINFKIFLFLFLLLASLGIYYASTTSAAVTDVPVGSQNISLNKRSWASSRVYNHVPGNAFDRKNETRWNSANADRQWICVNLGATQRVDKVLIDWYPGAHAKTWALQTNPDGTKWITQHVRSNGTGGVEGFDLPSGTMAKYVCLWGLERSNVNAGFGIREIGVWQYGTGSASPTNVSTPTATPTPIATKTPTPTPTPASERTSDGKPIPYNPFN</sequence>
<protein>
    <submittedName>
        <fullName evidence="3">Coagulation factor 5/8 type domain protein</fullName>
    </submittedName>
</protein>
<evidence type="ECO:0000259" key="2">
    <source>
        <dbReference type="PROSITE" id="PS50022"/>
    </source>
</evidence>
<gene>
    <name evidence="3" type="ORF">UT18_C0032G0004</name>
</gene>
<evidence type="ECO:0000256" key="1">
    <source>
        <dbReference type="SAM" id="MobiDB-lite"/>
    </source>
</evidence>
<dbReference type="InterPro" id="IPR008979">
    <property type="entry name" value="Galactose-bd-like_sf"/>
</dbReference>
<reference evidence="3 4" key="1">
    <citation type="journal article" date="2015" name="Nature">
        <title>rRNA introns, odd ribosomes, and small enigmatic genomes across a large radiation of phyla.</title>
        <authorList>
            <person name="Brown C.T."/>
            <person name="Hug L.A."/>
            <person name="Thomas B.C."/>
            <person name="Sharon I."/>
            <person name="Castelle C.J."/>
            <person name="Singh A."/>
            <person name="Wilkins M.J."/>
            <person name="Williams K.H."/>
            <person name="Banfield J.F."/>
        </authorList>
    </citation>
    <scope>NUCLEOTIDE SEQUENCE [LARGE SCALE GENOMIC DNA]</scope>
</reference>
<dbReference type="PATRIC" id="fig|1618345.3.peg.1202"/>
<dbReference type="EMBL" id="LBVV01000032">
    <property type="protein sequence ID" value="KKQ92930.1"/>
    <property type="molecule type" value="Genomic_DNA"/>
</dbReference>
<dbReference type="STRING" id="1618345.UT18_C0032G0004"/>
<dbReference type="SUPFAM" id="SSF49785">
    <property type="entry name" value="Galactose-binding domain-like"/>
    <property type="match status" value="1"/>
</dbReference>
<dbReference type="PROSITE" id="PS50022">
    <property type="entry name" value="FA58C_3"/>
    <property type="match status" value="1"/>
</dbReference>
<dbReference type="Gene3D" id="2.60.120.260">
    <property type="entry name" value="Galactose-binding domain-like"/>
    <property type="match status" value="1"/>
</dbReference>